<dbReference type="InterPro" id="IPR000425">
    <property type="entry name" value="MIP"/>
</dbReference>
<evidence type="ECO:0000256" key="6">
    <source>
        <dbReference type="ARBA" id="ARBA00022989"/>
    </source>
</evidence>
<keyword evidence="3 8" id="KW-0813">Transport</keyword>
<dbReference type="PRINTS" id="PR00783">
    <property type="entry name" value="MINTRINSICP"/>
</dbReference>
<keyword evidence="5 8" id="KW-0812">Transmembrane</keyword>
<keyword evidence="7 9" id="KW-0472">Membrane</keyword>
<proteinExistence type="inferred from homology"/>
<comment type="subcellular location">
    <subcellularLocation>
        <location evidence="1">Cell membrane</location>
        <topology evidence="1">Multi-pass membrane protein</topology>
    </subcellularLocation>
</comment>
<evidence type="ECO:0000256" key="5">
    <source>
        <dbReference type="ARBA" id="ARBA00022692"/>
    </source>
</evidence>
<evidence type="ECO:0000256" key="2">
    <source>
        <dbReference type="ARBA" id="ARBA00006175"/>
    </source>
</evidence>
<feature type="transmembrane region" description="Helical" evidence="9">
    <location>
        <begin position="7"/>
        <end position="31"/>
    </location>
</feature>
<keyword evidence="11" id="KW-1185">Reference proteome</keyword>
<comment type="similarity">
    <text evidence="2 8">Belongs to the MIP/aquaporin (TC 1.A.8) family.</text>
</comment>
<dbReference type="PANTHER" id="PTHR19139:SF199">
    <property type="entry name" value="MIP17260P"/>
    <property type="match status" value="1"/>
</dbReference>
<protein>
    <submittedName>
        <fullName evidence="10">MIP/aquaporin family protein</fullName>
    </submittedName>
</protein>
<keyword evidence="4" id="KW-1003">Cell membrane</keyword>
<evidence type="ECO:0000256" key="8">
    <source>
        <dbReference type="RuleBase" id="RU000477"/>
    </source>
</evidence>
<name>A0ABW6AMD2_9BACT</name>
<dbReference type="Proteomes" id="UP001597512">
    <property type="component" value="Unassembled WGS sequence"/>
</dbReference>
<dbReference type="EMBL" id="JBHUOM010000023">
    <property type="protein sequence ID" value="MFD2936676.1"/>
    <property type="molecule type" value="Genomic_DNA"/>
</dbReference>
<feature type="transmembrane region" description="Helical" evidence="9">
    <location>
        <begin position="96"/>
        <end position="116"/>
    </location>
</feature>
<dbReference type="Pfam" id="PF00230">
    <property type="entry name" value="MIP"/>
    <property type="match status" value="1"/>
</dbReference>
<reference evidence="11" key="1">
    <citation type="journal article" date="2019" name="Int. J. Syst. Evol. Microbiol.">
        <title>The Global Catalogue of Microorganisms (GCM) 10K type strain sequencing project: providing services to taxonomists for standard genome sequencing and annotation.</title>
        <authorList>
            <consortium name="The Broad Institute Genomics Platform"/>
            <consortium name="The Broad Institute Genome Sequencing Center for Infectious Disease"/>
            <person name="Wu L."/>
            <person name="Ma J."/>
        </authorList>
    </citation>
    <scope>NUCLEOTIDE SEQUENCE [LARGE SCALE GENOMIC DNA]</scope>
    <source>
        <strain evidence="11">KCTC 52490</strain>
    </source>
</reference>
<feature type="transmembrane region" description="Helical" evidence="9">
    <location>
        <begin position="208"/>
        <end position="229"/>
    </location>
</feature>
<evidence type="ECO:0000256" key="4">
    <source>
        <dbReference type="ARBA" id="ARBA00022475"/>
    </source>
</evidence>
<evidence type="ECO:0000313" key="11">
    <source>
        <dbReference type="Proteomes" id="UP001597512"/>
    </source>
</evidence>
<evidence type="ECO:0000313" key="10">
    <source>
        <dbReference type="EMBL" id="MFD2936676.1"/>
    </source>
</evidence>
<dbReference type="InterPro" id="IPR034294">
    <property type="entry name" value="Aquaporin_transptr"/>
</dbReference>
<evidence type="ECO:0000256" key="3">
    <source>
        <dbReference type="ARBA" id="ARBA00022448"/>
    </source>
</evidence>
<dbReference type="PANTHER" id="PTHR19139">
    <property type="entry name" value="AQUAPORIN TRANSPORTER"/>
    <property type="match status" value="1"/>
</dbReference>
<comment type="caution">
    <text evidence="10">The sequence shown here is derived from an EMBL/GenBank/DDBJ whole genome shotgun (WGS) entry which is preliminary data.</text>
</comment>
<dbReference type="InterPro" id="IPR022357">
    <property type="entry name" value="MIP_CS"/>
</dbReference>
<sequence>MAITRSTIALFGAELIGTALLLSVGLSIVIFNWGTGSSMTSLIPSEPVRRIVTGFLFGTTGCLVTLSPVGKISGAHINPAVSVAFWLRGKMKTSVMIGYIGSQMIGAIIGCLPLLLWGDQGKSIHYGLTEPGKAGVFDAFLGEVLTTIGLITTIFIFVGSKKLRNYTPYTMPFLYGFMVCIESPFSGCSTNPARSFGPAVVSQIYSNYWLYVVAPFTGVLLVVGIFRLLRLHRYYQIEAARISYHESPTPQVLKTA</sequence>
<organism evidence="10 11">
    <name type="scientific">Spirosoma flavum</name>
    <dbReference type="NCBI Taxonomy" id="2048557"/>
    <lineage>
        <taxon>Bacteria</taxon>
        <taxon>Pseudomonadati</taxon>
        <taxon>Bacteroidota</taxon>
        <taxon>Cytophagia</taxon>
        <taxon>Cytophagales</taxon>
        <taxon>Cytophagaceae</taxon>
        <taxon>Spirosoma</taxon>
    </lineage>
</organism>
<evidence type="ECO:0000256" key="9">
    <source>
        <dbReference type="SAM" id="Phobius"/>
    </source>
</evidence>
<dbReference type="RefSeq" id="WP_381505693.1">
    <property type="nucleotide sequence ID" value="NZ_JBHUOM010000023.1"/>
</dbReference>
<evidence type="ECO:0000256" key="1">
    <source>
        <dbReference type="ARBA" id="ARBA00004651"/>
    </source>
</evidence>
<feature type="transmembrane region" description="Helical" evidence="9">
    <location>
        <begin position="51"/>
        <end position="69"/>
    </location>
</feature>
<dbReference type="Gene3D" id="1.20.1080.10">
    <property type="entry name" value="Glycerol uptake facilitator protein"/>
    <property type="match status" value="1"/>
</dbReference>
<dbReference type="SUPFAM" id="SSF81338">
    <property type="entry name" value="Aquaporin-like"/>
    <property type="match status" value="1"/>
</dbReference>
<evidence type="ECO:0000256" key="7">
    <source>
        <dbReference type="ARBA" id="ARBA00023136"/>
    </source>
</evidence>
<keyword evidence="6 9" id="KW-1133">Transmembrane helix</keyword>
<gene>
    <name evidence="10" type="ORF">ACFS25_23045</name>
</gene>
<dbReference type="PROSITE" id="PS00221">
    <property type="entry name" value="MIP"/>
    <property type="match status" value="1"/>
</dbReference>
<feature type="transmembrane region" description="Helical" evidence="9">
    <location>
        <begin position="169"/>
        <end position="188"/>
    </location>
</feature>
<dbReference type="InterPro" id="IPR023271">
    <property type="entry name" value="Aquaporin-like"/>
</dbReference>
<accession>A0ABW6AMD2</accession>
<feature type="transmembrane region" description="Helical" evidence="9">
    <location>
        <begin position="136"/>
        <end position="157"/>
    </location>
</feature>